<accession>A0A9N8DD27</accession>
<gene>
    <name evidence="2" type="ORF">SEMRO_39_G024250.1</name>
</gene>
<keyword evidence="3" id="KW-1185">Reference proteome</keyword>
<feature type="region of interest" description="Disordered" evidence="1">
    <location>
        <begin position="1"/>
        <end position="55"/>
    </location>
</feature>
<reference evidence="2" key="1">
    <citation type="submission" date="2020-06" db="EMBL/GenBank/DDBJ databases">
        <authorList>
            <consortium name="Plant Systems Biology data submission"/>
        </authorList>
    </citation>
    <scope>NUCLEOTIDE SEQUENCE</scope>
    <source>
        <strain evidence="2">D6</strain>
    </source>
</reference>
<protein>
    <submittedName>
        <fullName evidence="2">Uncharacterized protein</fullName>
    </submittedName>
</protein>
<dbReference type="EMBL" id="CAICTM010000039">
    <property type="protein sequence ID" value="CAB9498496.1"/>
    <property type="molecule type" value="Genomic_DNA"/>
</dbReference>
<evidence type="ECO:0000256" key="1">
    <source>
        <dbReference type="SAM" id="MobiDB-lite"/>
    </source>
</evidence>
<comment type="caution">
    <text evidence="2">The sequence shown here is derived from an EMBL/GenBank/DDBJ whole genome shotgun (WGS) entry which is preliminary data.</text>
</comment>
<evidence type="ECO:0000313" key="2">
    <source>
        <dbReference type="EMBL" id="CAB9498496.1"/>
    </source>
</evidence>
<proteinExistence type="predicted"/>
<feature type="region of interest" description="Disordered" evidence="1">
    <location>
        <begin position="88"/>
        <end position="109"/>
    </location>
</feature>
<dbReference type="AlphaFoldDB" id="A0A9N8DD27"/>
<evidence type="ECO:0000313" key="3">
    <source>
        <dbReference type="Proteomes" id="UP001153069"/>
    </source>
</evidence>
<dbReference type="Proteomes" id="UP001153069">
    <property type="component" value="Unassembled WGS sequence"/>
</dbReference>
<feature type="compositionally biased region" description="Polar residues" evidence="1">
    <location>
        <begin position="1"/>
        <end position="18"/>
    </location>
</feature>
<organism evidence="2 3">
    <name type="scientific">Seminavis robusta</name>
    <dbReference type="NCBI Taxonomy" id="568900"/>
    <lineage>
        <taxon>Eukaryota</taxon>
        <taxon>Sar</taxon>
        <taxon>Stramenopiles</taxon>
        <taxon>Ochrophyta</taxon>
        <taxon>Bacillariophyta</taxon>
        <taxon>Bacillariophyceae</taxon>
        <taxon>Bacillariophycidae</taxon>
        <taxon>Naviculales</taxon>
        <taxon>Naviculaceae</taxon>
        <taxon>Seminavis</taxon>
    </lineage>
</organism>
<sequence>MTSSKNQAPSPFATNGTARASAPASVAPQDMQTTNHPSLHSLIRGSGVHQHHRPSGVTFPLRESFEMLGVQTDRPLLDILDEALAIQAPPTRRTAPFQPTRPCTQEARQ</sequence>
<name>A0A9N8DD27_9STRA</name>